<dbReference type="InterPro" id="IPR011992">
    <property type="entry name" value="EF-hand-dom_pair"/>
</dbReference>
<evidence type="ECO:0000313" key="5">
    <source>
        <dbReference type="Proteomes" id="UP000777482"/>
    </source>
</evidence>
<feature type="compositionally biased region" description="Basic and acidic residues" evidence="2">
    <location>
        <begin position="46"/>
        <end position="59"/>
    </location>
</feature>
<dbReference type="GO" id="GO:0005509">
    <property type="term" value="F:calcium ion binding"/>
    <property type="evidence" value="ECO:0007669"/>
    <property type="project" value="InterPro"/>
</dbReference>
<reference evidence="4 5" key="1">
    <citation type="submission" date="2020-11" db="EMBL/GenBank/DDBJ databases">
        <title>Kefir isolates.</title>
        <authorList>
            <person name="Marcisauskas S."/>
            <person name="Kim Y."/>
            <person name="Blasche S."/>
        </authorList>
    </citation>
    <scope>NUCLEOTIDE SEQUENCE [LARGE SCALE GENOMIC DNA]</scope>
    <source>
        <strain evidence="4 5">KR</strain>
    </source>
</reference>
<proteinExistence type="inferred from homology"/>
<organism evidence="4 5">
    <name type="scientific">Rhodotorula mucilaginosa</name>
    <name type="common">Yeast</name>
    <name type="synonym">Rhodotorula rubra</name>
    <dbReference type="NCBI Taxonomy" id="5537"/>
    <lineage>
        <taxon>Eukaryota</taxon>
        <taxon>Fungi</taxon>
        <taxon>Dikarya</taxon>
        <taxon>Basidiomycota</taxon>
        <taxon>Pucciniomycotina</taxon>
        <taxon>Microbotryomycetes</taxon>
        <taxon>Sporidiobolales</taxon>
        <taxon>Sporidiobolaceae</taxon>
        <taxon>Rhodotorula</taxon>
    </lineage>
</organism>
<gene>
    <name evidence="4" type="ORF">C6P46_003879</name>
</gene>
<dbReference type="AlphaFoldDB" id="A0A9P7B623"/>
<dbReference type="EMBL" id="PUHQ01000033">
    <property type="protein sequence ID" value="KAG0661658.1"/>
    <property type="molecule type" value="Genomic_DNA"/>
</dbReference>
<feature type="compositionally biased region" description="Basic and acidic residues" evidence="2">
    <location>
        <begin position="109"/>
        <end position="118"/>
    </location>
</feature>
<name>A0A9P7B623_RHOMI</name>
<dbReference type="OrthoDB" id="640742at2759"/>
<dbReference type="InterPro" id="IPR002048">
    <property type="entry name" value="EF_hand_dom"/>
</dbReference>
<dbReference type="SUPFAM" id="SSF47473">
    <property type="entry name" value="EF-hand"/>
    <property type="match status" value="1"/>
</dbReference>
<accession>A0A9P7B623</accession>
<dbReference type="PANTHER" id="PTHR31495:SF0">
    <property type="entry name" value="BINDING PROTEIN CALEOSIN, PUTATIVE (AFU_ORTHOLOGUE AFUA_5G13750)-RELATED"/>
    <property type="match status" value="1"/>
</dbReference>
<dbReference type="InterPro" id="IPR007736">
    <property type="entry name" value="Caleosin-related"/>
</dbReference>
<evidence type="ECO:0000256" key="2">
    <source>
        <dbReference type="SAM" id="MobiDB-lite"/>
    </source>
</evidence>
<dbReference type="Proteomes" id="UP000777482">
    <property type="component" value="Unassembled WGS sequence"/>
</dbReference>
<dbReference type="PANTHER" id="PTHR31495">
    <property type="entry name" value="PEROXYGENASE 3-RELATED"/>
    <property type="match status" value="1"/>
</dbReference>
<feature type="region of interest" description="Disordered" evidence="2">
    <location>
        <begin position="25"/>
        <end position="121"/>
    </location>
</feature>
<evidence type="ECO:0000313" key="4">
    <source>
        <dbReference type="EMBL" id="KAG0661658.1"/>
    </source>
</evidence>
<dbReference type="PROSITE" id="PS50222">
    <property type="entry name" value="EF_HAND_2"/>
    <property type="match status" value="1"/>
</dbReference>
<keyword evidence="5" id="KW-1185">Reference proteome</keyword>
<feature type="domain" description="EF-hand" evidence="3">
    <location>
        <begin position="243"/>
        <end position="278"/>
    </location>
</feature>
<comment type="caution">
    <text evidence="4">The sequence shown here is derived from an EMBL/GenBank/DDBJ whole genome shotgun (WGS) entry which is preliminary data.</text>
</comment>
<feature type="compositionally biased region" description="Basic and acidic residues" evidence="2">
    <location>
        <begin position="73"/>
        <end position="97"/>
    </location>
</feature>
<protein>
    <recommendedName>
        <fullName evidence="3">EF-hand domain-containing protein</fullName>
    </recommendedName>
</protein>
<comment type="similarity">
    <text evidence="1">Belongs to the caleosin family.</text>
</comment>
<dbReference type="Pfam" id="PF05042">
    <property type="entry name" value="Caleosin"/>
    <property type="match status" value="1"/>
</dbReference>
<evidence type="ECO:0000256" key="1">
    <source>
        <dbReference type="ARBA" id="ARBA00006765"/>
    </source>
</evidence>
<dbReference type="GO" id="GO:0004497">
    <property type="term" value="F:monooxygenase activity"/>
    <property type="evidence" value="ECO:0007669"/>
    <property type="project" value="TreeGrafter"/>
</dbReference>
<sequence>MAGSKSYASATSAYAPLGVEQPHPSLALLDSTQPANRDALLRRHPHALDGMDGEVDHQQNEACVKSGSARKTNGFEREHESDSKNTQGKKDSEDRRPGSGFESTIKGHPAMEGRDPPEKIGGQLVEPWVPRANIAATPDKPDGTQEGGWAKAHSRQSVLQQHCAWWDPDGDGIIWPWDVFFGFHQLGYALPWCILAVCIISPSFSWFTSESWIPHPLFPVNIKNIHRAKHGSDTATYDTEGRFVPARFEAIFSKFDHNNKGGVTFFEALQMIHRNRNILDFPGWVGEFFEWFATYLLIWPADGILRKEDIRVVYDGSVFPIIAARERQRRLNAWNAGWLVWLLSLLPLSGWFKENRAQTDVEYKKDKDLEGKGAYWKERGLGKVWSEEAKKAEQTRASSF</sequence>
<evidence type="ECO:0000259" key="3">
    <source>
        <dbReference type="PROSITE" id="PS50222"/>
    </source>
</evidence>